<keyword evidence="3 6" id="KW-0812">Transmembrane</keyword>
<dbReference type="SMART" id="SM01079">
    <property type="entry name" value="CHASE"/>
    <property type="match status" value="1"/>
</dbReference>
<dbReference type="Gene3D" id="3.30.450.350">
    <property type="entry name" value="CHASE domain"/>
    <property type="match status" value="1"/>
</dbReference>
<dbReference type="PANTHER" id="PTHR44757:SF2">
    <property type="entry name" value="BIOFILM ARCHITECTURE MAINTENANCE PROTEIN MBAA"/>
    <property type="match status" value="1"/>
</dbReference>
<dbReference type="Proteomes" id="UP000315235">
    <property type="component" value="Unassembled WGS sequence"/>
</dbReference>
<comment type="subcellular location">
    <subcellularLocation>
        <location evidence="2">Cell inner membrane</location>
    </subcellularLocation>
</comment>
<dbReference type="InterPro" id="IPR000014">
    <property type="entry name" value="PAS"/>
</dbReference>
<reference evidence="11 12" key="1">
    <citation type="submission" date="2019-07" db="EMBL/GenBank/DDBJ databases">
        <title>Pseudomonas mangiferae sp. nov., isolated from bark of mango tree in Thailand.</title>
        <authorList>
            <person name="Srisuk N."/>
            <person name="Anurat P."/>
        </authorList>
    </citation>
    <scope>NUCLEOTIDE SEQUENCE [LARGE SCALE GENOMIC DNA]</scope>
    <source>
        <strain evidence="11 12">DMKU_BBB3-04</strain>
    </source>
</reference>
<dbReference type="InterPro" id="IPR001610">
    <property type="entry name" value="PAC"/>
</dbReference>
<dbReference type="NCBIfam" id="TIGR00254">
    <property type="entry name" value="GGDEF"/>
    <property type="match status" value="1"/>
</dbReference>
<dbReference type="PROSITE" id="PS50887">
    <property type="entry name" value="GGDEF"/>
    <property type="match status" value="1"/>
</dbReference>
<keyword evidence="12" id="KW-1185">Reference proteome</keyword>
<dbReference type="InterPro" id="IPR000160">
    <property type="entry name" value="GGDEF_dom"/>
</dbReference>
<protein>
    <submittedName>
        <fullName evidence="11">Diguanylate cyclase</fullName>
    </submittedName>
</protein>
<dbReference type="InterPro" id="IPR052155">
    <property type="entry name" value="Biofilm_reg_signaling"/>
</dbReference>
<dbReference type="InterPro" id="IPR035965">
    <property type="entry name" value="PAS-like_dom_sf"/>
</dbReference>
<dbReference type="GO" id="GO:0006355">
    <property type="term" value="P:regulation of DNA-templated transcription"/>
    <property type="evidence" value="ECO:0007669"/>
    <property type="project" value="InterPro"/>
</dbReference>
<dbReference type="SUPFAM" id="SSF55785">
    <property type="entry name" value="PYP-like sensor domain (PAS domain)"/>
    <property type="match status" value="3"/>
</dbReference>
<dbReference type="Pfam" id="PF03924">
    <property type="entry name" value="CHASE"/>
    <property type="match status" value="1"/>
</dbReference>
<dbReference type="GO" id="GO:0005886">
    <property type="term" value="C:plasma membrane"/>
    <property type="evidence" value="ECO:0007669"/>
    <property type="project" value="UniProtKB-SubCell"/>
</dbReference>
<organism evidence="11 12">
    <name type="scientific">Pseudomonas mangiferae</name>
    <dbReference type="NCBI Taxonomy" id="2593654"/>
    <lineage>
        <taxon>Bacteria</taxon>
        <taxon>Pseudomonadati</taxon>
        <taxon>Pseudomonadota</taxon>
        <taxon>Gammaproteobacteria</taxon>
        <taxon>Pseudomonadales</taxon>
        <taxon>Pseudomonadaceae</taxon>
        <taxon>Pseudomonas</taxon>
    </lineage>
</organism>
<dbReference type="Pfam" id="PF08447">
    <property type="entry name" value="PAS_3"/>
    <property type="match status" value="2"/>
</dbReference>
<evidence type="ECO:0000256" key="5">
    <source>
        <dbReference type="ARBA" id="ARBA00023136"/>
    </source>
</evidence>
<evidence type="ECO:0000256" key="1">
    <source>
        <dbReference type="ARBA" id="ARBA00001946"/>
    </source>
</evidence>
<dbReference type="Gene3D" id="3.30.450.20">
    <property type="entry name" value="PAS domain"/>
    <property type="match status" value="3"/>
</dbReference>
<comment type="caution">
    <text evidence="11">The sequence shown here is derived from an EMBL/GenBank/DDBJ whole genome shotgun (WGS) entry which is preliminary data.</text>
</comment>
<dbReference type="InterPro" id="IPR000700">
    <property type="entry name" value="PAS-assoc_C"/>
</dbReference>
<dbReference type="Pfam" id="PF00989">
    <property type="entry name" value="PAS"/>
    <property type="match status" value="1"/>
</dbReference>
<evidence type="ECO:0000259" key="7">
    <source>
        <dbReference type="PROSITE" id="PS50112"/>
    </source>
</evidence>
<dbReference type="Gene3D" id="3.30.70.270">
    <property type="match status" value="1"/>
</dbReference>
<dbReference type="SMART" id="SM00267">
    <property type="entry name" value="GGDEF"/>
    <property type="match status" value="1"/>
</dbReference>
<comment type="cofactor">
    <cofactor evidence="1">
        <name>Mg(2+)</name>
        <dbReference type="ChEBI" id="CHEBI:18420"/>
    </cofactor>
</comment>
<dbReference type="InterPro" id="IPR006189">
    <property type="entry name" value="CHASE_dom"/>
</dbReference>
<sequence>MAARTGRPASRVGMALLELHCMSPSGDIRPGSPGFVSPSTPAWLIGASALAIGLLLTAGVVATTRHFYQDQLRQRFLWAADERAEVLQDRFDAHTKDLDGLRRFLVHPEHLQRSEFALYVDPLLDTSLAYSWIPRVLDEARPAFEEAGRREGIGDFAIRDLQPDSSLRIAGQRSEYLPILYSATRRIKRVPLGLDLMAQPTRRLTLERARERGDMALSDPLILPGANPEDNPGLLLLAPVYPPFLASSGELRALPLGYVSAVFSLRRLMSEGGSRDTEANLALVLTQAGAGASDTPIYRSTGAPSADRTLSVRKTLAIADRRFYLDIRPTDAFLAANQAAEPWLAFAGGLWVSALLAALLYTLASQRRRALLLVEERTAALRQRERELQQSEQRWQFALESAGDGVWDWNIETGEIYHSAAWRQSLGYSETETSLGLEAWRQRMHPQDRADYLDCLQAHLDGLTPDYRHEHRIQRRDGSWIWILERGKVLEFDRDGAPRRMVGTHVDISRRKAAEMELARAHGQLRGILDSATEFAIIAVDPSGLILTFNIGAERMLGYSTAELAGLASIERLHLWSELQNRSQDLARQLGHPVVGFEALVARAAELDDPEAGEWTYVRRDGSTLTVNLIVTAIRDGSDALGFLCIARDVSEEKRVREILLERDRLLEKLTLWLPGAIYQFQREADGSFRFPYASVGIRDVYECTPDVLREDAGPAFSRLHPDDHERFMVSIDHSAQHLTTWHEDYRVLLPSHGLRWLRGQAAPERLADGKVLWHGYLADITGLKQVEQELRALSITDALTGVFNRRYFNERLDAEIGRAQRHGQPLALVMLDIDYFKRINDRAGHSAGDLVLKDICQRLAQRLRRIDSLCRLGGEEFVVLCPDTDLGQATILAEALRQAIRREPVEGVGEVTASFGVAAWTLEETADTLLRRADEAVYAAKQGGRDQVVASDLSTSPAFRLPDRSGGGRSG</sequence>
<feature type="domain" description="PAC" evidence="8">
    <location>
        <begin position="611"/>
        <end position="662"/>
    </location>
</feature>
<feature type="transmembrane region" description="Helical" evidence="6">
    <location>
        <begin position="42"/>
        <end position="63"/>
    </location>
</feature>
<feature type="domain" description="CHASE" evidence="9">
    <location>
        <begin position="129"/>
        <end position="271"/>
    </location>
</feature>
<evidence type="ECO:0000256" key="2">
    <source>
        <dbReference type="ARBA" id="ARBA00004533"/>
    </source>
</evidence>
<dbReference type="OrthoDB" id="9813903at2"/>
<feature type="domain" description="PAS" evidence="7">
    <location>
        <begin position="521"/>
        <end position="566"/>
    </location>
</feature>
<dbReference type="InterPro" id="IPR042240">
    <property type="entry name" value="CHASE_sf"/>
</dbReference>
<dbReference type="EMBL" id="VJOY01000006">
    <property type="protein sequence ID" value="TRX74827.1"/>
    <property type="molecule type" value="Genomic_DNA"/>
</dbReference>
<evidence type="ECO:0000313" key="11">
    <source>
        <dbReference type="EMBL" id="TRX74827.1"/>
    </source>
</evidence>
<evidence type="ECO:0000313" key="12">
    <source>
        <dbReference type="Proteomes" id="UP000315235"/>
    </source>
</evidence>
<dbReference type="NCBIfam" id="TIGR00229">
    <property type="entry name" value="sensory_box"/>
    <property type="match status" value="2"/>
</dbReference>
<feature type="domain" description="PAC" evidence="8">
    <location>
        <begin position="467"/>
        <end position="520"/>
    </location>
</feature>
<dbReference type="InterPro" id="IPR013767">
    <property type="entry name" value="PAS_fold"/>
</dbReference>
<keyword evidence="4 6" id="KW-1133">Transmembrane helix</keyword>
<dbReference type="InterPro" id="IPR029787">
    <property type="entry name" value="Nucleotide_cyclase"/>
</dbReference>
<dbReference type="GO" id="GO:0007165">
    <property type="term" value="P:signal transduction"/>
    <property type="evidence" value="ECO:0007669"/>
    <property type="project" value="UniProtKB-ARBA"/>
</dbReference>
<dbReference type="SUPFAM" id="SSF55073">
    <property type="entry name" value="Nucleotide cyclase"/>
    <property type="match status" value="1"/>
</dbReference>
<evidence type="ECO:0000256" key="4">
    <source>
        <dbReference type="ARBA" id="ARBA00022989"/>
    </source>
</evidence>
<dbReference type="PANTHER" id="PTHR44757">
    <property type="entry name" value="DIGUANYLATE CYCLASE DGCP"/>
    <property type="match status" value="1"/>
</dbReference>
<proteinExistence type="predicted"/>
<dbReference type="SMART" id="SM00091">
    <property type="entry name" value="PAS"/>
    <property type="match status" value="3"/>
</dbReference>
<dbReference type="PROSITE" id="PS50839">
    <property type="entry name" value="CHASE"/>
    <property type="match status" value="1"/>
</dbReference>
<dbReference type="PROSITE" id="PS50113">
    <property type="entry name" value="PAC"/>
    <property type="match status" value="2"/>
</dbReference>
<evidence type="ECO:0000256" key="6">
    <source>
        <dbReference type="SAM" id="Phobius"/>
    </source>
</evidence>
<feature type="domain" description="GGDEF" evidence="10">
    <location>
        <begin position="825"/>
        <end position="954"/>
    </location>
</feature>
<dbReference type="InterPro" id="IPR013655">
    <property type="entry name" value="PAS_fold_3"/>
</dbReference>
<dbReference type="PROSITE" id="PS50112">
    <property type="entry name" value="PAS"/>
    <property type="match status" value="1"/>
</dbReference>
<dbReference type="SMART" id="SM00086">
    <property type="entry name" value="PAC"/>
    <property type="match status" value="3"/>
</dbReference>
<gene>
    <name evidence="11" type="ORF">FM069_09855</name>
</gene>
<dbReference type="CDD" id="cd00130">
    <property type="entry name" value="PAS"/>
    <property type="match status" value="3"/>
</dbReference>
<accession>A0A553GZ89</accession>
<feature type="transmembrane region" description="Helical" evidence="6">
    <location>
        <begin position="343"/>
        <end position="364"/>
    </location>
</feature>
<evidence type="ECO:0000259" key="9">
    <source>
        <dbReference type="PROSITE" id="PS50839"/>
    </source>
</evidence>
<dbReference type="AlphaFoldDB" id="A0A553GZ89"/>
<evidence type="ECO:0000256" key="3">
    <source>
        <dbReference type="ARBA" id="ARBA00022692"/>
    </source>
</evidence>
<dbReference type="FunFam" id="3.30.70.270:FF:000001">
    <property type="entry name" value="Diguanylate cyclase domain protein"/>
    <property type="match status" value="1"/>
</dbReference>
<evidence type="ECO:0000259" key="10">
    <source>
        <dbReference type="PROSITE" id="PS50887"/>
    </source>
</evidence>
<keyword evidence="5 6" id="KW-0472">Membrane</keyword>
<name>A0A553GZ89_9PSED</name>
<dbReference type="InterPro" id="IPR043128">
    <property type="entry name" value="Rev_trsase/Diguanyl_cyclase"/>
</dbReference>
<evidence type="ECO:0000259" key="8">
    <source>
        <dbReference type="PROSITE" id="PS50113"/>
    </source>
</evidence>
<dbReference type="CDD" id="cd01949">
    <property type="entry name" value="GGDEF"/>
    <property type="match status" value="1"/>
</dbReference>
<dbReference type="Pfam" id="PF00990">
    <property type="entry name" value="GGDEF"/>
    <property type="match status" value="1"/>
</dbReference>
<dbReference type="GO" id="GO:0003824">
    <property type="term" value="F:catalytic activity"/>
    <property type="evidence" value="ECO:0007669"/>
    <property type="project" value="UniProtKB-ARBA"/>
</dbReference>